<dbReference type="AlphaFoldDB" id="A0A426YP73"/>
<comment type="caution">
    <text evidence="1">The sequence shown here is derived from an EMBL/GenBank/DDBJ whole genome shotgun (WGS) entry which is preliminary data.</text>
</comment>
<protein>
    <submittedName>
        <fullName evidence="1">Uncharacterized protein</fullName>
    </submittedName>
</protein>
<dbReference type="Proteomes" id="UP000287651">
    <property type="component" value="Unassembled WGS sequence"/>
</dbReference>
<evidence type="ECO:0000313" key="1">
    <source>
        <dbReference type="EMBL" id="RRT53525.1"/>
    </source>
</evidence>
<dbReference type="EMBL" id="AMZH03011100">
    <property type="protein sequence ID" value="RRT53525.1"/>
    <property type="molecule type" value="Genomic_DNA"/>
</dbReference>
<name>A0A426YP73_ENSVE</name>
<sequence>MCGCHFDGGEGSPHTHSAVGGRGGSLFSALAPLMFILPLLEWEWLLKPEHRVGSSWSWPNNGLGRQSWALRRLGWRWQTLNMRWLVMSLRVSND</sequence>
<reference evidence="1 2" key="1">
    <citation type="journal article" date="2014" name="Agronomy (Basel)">
        <title>A Draft Genome Sequence for Ensete ventricosum, the Drought-Tolerant Tree Against Hunger.</title>
        <authorList>
            <person name="Harrison J."/>
            <person name="Moore K.A."/>
            <person name="Paszkiewicz K."/>
            <person name="Jones T."/>
            <person name="Grant M."/>
            <person name="Ambacheew D."/>
            <person name="Muzemil S."/>
            <person name="Studholme D.J."/>
        </authorList>
    </citation>
    <scope>NUCLEOTIDE SEQUENCE [LARGE SCALE GENOMIC DNA]</scope>
</reference>
<proteinExistence type="predicted"/>
<gene>
    <name evidence="1" type="ORF">B296_00037757</name>
</gene>
<organism evidence="1 2">
    <name type="scientific">Ensete ventricosum</name>
    <name type="common">Abyssinian banana</name>
    <name type="synonym">Musa ensete</name>
    <dbReference type="NCBI Taxonomy" id="4639"/>
    <lineage>
        <taxon>Eukaryota</taxon>
        <taxon>Viridiplantae</taxon>
        <taxon>Streptophyta</taxon>
        <taxon>Embryophyta</taxon>
        <taxon>Tracheophyta</taxon>
        <taxon>Spermatophyta</taxon>
        <taxon>Magnoliopsida</taxon>
        <taxon>Liliopsida</taxon>
        <taxon>Zingiberales</taxon>
        <taxon>Musaceae</taxon>
        <taxon>Ensete</taxon>
    </lineage>
</organism>
<accession>A0A426YP73</accession>
<evidence type="ECO:0000313" key="2">
    <source>
        <dbReference type="Proteomes" id="UP000287651"/>
    </source>
</evidence>